<feature type="region of interest" description="Disordered" evidence="1">
    <location>
        <begin position="253"/>
        <end position="289"/>
    </location>
</feature>
<dbReference type="Proteomes" id="UP001321760">
    <property type="component" value="Unassembled WGS sequence"/>
</dbReference>
<sequence>MARSANAQSCVALISSTTMSYPGRDKDWFGWAGAPITAFIHAPVPATTRGSAFVRTCRGPSPRTQHRQDSISIECANWSVSLQSACCNLVPDDAPFSLPIKAERPPICANPNPHILCQRLLGASNCMPDSATHMAISSRGVPPRAVSFHTVQPRRMTPTIRHSARAALDLVHWLEGWRGKKEVTDNWEGWPRSPEAVPLTTTLKRQAQSCKVGTIPFSSFIINQGCFTDTAFASPSAEVDRSVQVAPPAWDETISTPTTQHRRRPSAELQGNCRGGRGTDHPPTAPVNQMGARRVDDAVGCRNGPCLGKEWCDQSGVLGATCRRSAASSKVARDITRAVASLPIYITQMGSGRR</sequence>
<accession>A0AAV9GDX2</accession>
<dbReference type="AlphaFoldDB" id="A0AAV9GDX2"/>
<proteinExistence type="predicted"/>
<gene>
    <name evidence="2" type="ORF">QBC34DRAFT_153461</name>
</gene>
<name>A0AAV9GDX2_9PEZI</name>
<evidence type="ECO:0000313" key="2">
    <source>
        <dbReference type="EMBL" id="KAK4445861.1"/>
    </source>
</evidence>
<organism evidence="2 3">
    <name type="scientific">Podospora aff. communis PSN243</name>
    <dbReference type="NCBI Taxonomy" id="3040156"/>
    <lineage>
        <taxon>Eukaryota</taxon>
        <taxon>Fungi</taxon>
        <taxon>Dikarya</taxon>
        <taxon>Ascomycota</taxon>
        <taxon>Pezizomycotina</taxon>
        <taxon>Sordariomycetes</taxon>
        <taxon>Sordariomycetidae</taxon>
        <taxon>Sordariales</taxon>
        <taxon>Podosporaceae</taxon>
        <taxon>Podospora</taxon>
    </lineage>
</organism>
<protein>
    <submittedName>
        <fullName evidence="2">Uncharacterized protein</fullName>
    </submittedName>
</protein>
<keyword evidence="3" id="KW-1185">Reference proteome</keyword>
<reference evidence="2" key="2">
    <citation type="submission" date="2023-05" db="EMBL/GenBank/DDBJ databases">
        <authorList>
            <consortium name="Lawrence Berkeley National Laboratory"/>
            <person name="Steindorff A."/>
            <person name="Hensen N."/>
            <person name="Bonometti L."/>
            <person name="Westerberg I."/>
            <person name="Brannstrom I.O."/>
            <person name="Guillou S."/>
            <person name="Cros-Aarteil S."/>
            <person name="Calhoun S."/>
            <person name="Haridas S."/>
            <person name="Kuo A."/>
            <person name="Mondo S."/>
            <person name="Pangilinan J."/>
            <person name="Riley R."/>
            <person name="Labutti K."/>
            <person name="Andreopoulos B."/>
            <person name="Lipzen A."/>
            <person name="Chen C."/>
            <person name="Yanf M."/>
            <person name="Daum C."/>
            <person name="Ng V."/>
            <person name="Clum A."/>
            <person name="Ohm R."/>
            <person name="Martin F."/>
            <person name="Silar P."/>
            <person name="Natvig D."/>
            <person name="Lalanne C."/>
            <person name="Gautier V."/>
            <person name="Ament-Velasquez S.L."/>
            <person name="Kruys A."/>
            <person name="Hutchinson M.I."/>
            <person name="Powell A.J."/>
            <person name="Barry K."/>
            <person name="Miller A.N."/>
            <person name="Grigoriev I.V."/>
            <person name="Debuchy R."/>
            <person name="Gladieux P."/>
            <person name="Thoren M.H."/>
            <person name="Johannesson H."/>
        </authorList>
    </citation>
    <scope>NUCLEOTIDE SEQUENCE</scope>
    <source>
        <strain evidence="2">PSN243</strain>
    </source>
</reference>
<evidence type="ECO:0000256" key="1">
    <source>
        <dbReference type="SAM" id="MobiDB-lite"/>
    </source>
</evidence>
<evidence type="ECO:0000313" key="3">
    <source>
        <dbReference type="Proteomes" id="UP001321760"/>
    </source>
</evidence>
<comment type="caution">
    <text evidence="2">The sequence shown here is derived from an EMBL/GenBank/DDBJ whole genome shotgun (WGS) entry which is preliminary data.</text>
</comment>
<dbReference type="EMBL" id="MU865961">
    <property type="protein sequence ID" value="KAK4445861.1"/>
    <property type="molecule type" value="Genomic_DNA"/>
</dbReference>
<reference evidence="2" key="1">
    <citation type="journal article" date="2023" name="Mol. Phylogenet. Evol.">
        <title>Genome-scale phylogeny and comparative genomics of the fungal order Sordariales.</title>
        <authorList>
            <person name="Hensen N."/>
            <person name="Bonometti L."/>
            <person name="Westerberg I."/>
            <person name="Brannstrom I.O."/>
            <person name="Guillou S."/>
            <person name="Cros-Aarteil S."/>
            <person name="Calhoun S."/>
            <person name="Haridas S."/>
            <person name="Kuo A."/>
            <person name="Mondo S."/>
            <person name="Pangilinan J."/>
            <person name="Riley R."/>
            <person name="LaButti K."/>
            <person name="Andreopoulos B."/>
            <person name="Lipzen A."/>
            <person name="Chen C."/>
            <person name="Yan M."/>
            <person name="Daum C."/>
            <person name="Ng V."/>
            <person name="Clum A."/>
            <person name="Steindorff A."/>
            <person name="Ohm R.A."/>
            <person name="Martin F."/>
            <person name="Silar P."/>
            <person name="Natvig D.O."/>
            <person name="Lalanne C."/>
            <person name="Gautier V."/>
            <person name="Ament-Velasquez S.L."/>
            <person name="Kruys A."/>
            <person name="Hutchinson M.I."/>
            <person name="Powell A.J."/>
            <person name="Barry K."/>
            <person name="Miller A.N."/>
            <person name="Grigoriev I.V."/>
            <person name="Debuchy R."/>
            <person name="Gladieux P."/>
            <person name="Hiltunen Thoren M."/>
            <person name="Johannesson H."/>
        </authorList>
    </citation>
    <scope>NUCLEOTIDE SEQUENCE</scope>
    <source>
        <strain evidence="2">PSN243</strain>
    </source>
</reference>